<keyword evidence="1" id="KW-0812">Transmembrane</keyword>
<evidence type="ECO:0000256" key="1">
    <source>
        <dbReference type="SAM" id="Phobius"/>
    </source>
</evidence>
<accession>A0A0Q2UJN9</accession>
<reference evidence="3 4" key="1">
    <citation type="submission" date="2015-10" db="EMBL/GenBank/DDBJ databases">
        <title>Mycobacterium gordonae draft genome assembly.</title>
        <authorList>
            <person name="Ustinova V."/>
            <person name="Smirnova T."/>
            <person name="Blagodatskikh K."/>
            <person name="Varlamov D."/>
            <person name="Larionova E."/>
            <person name="Chernousova L."/>
        </authorList>
    </citation>
    <scope>NUCLEOTIDE SEQUENCE [LARGE SCALE GENOMIC DNA]</scope>
    <source>
        <strain evidence="3 4">CTRI 14-8773</strain>
    </source>
</reference>
<feature type="transmembrane region" description="Helical" evidence="1">
    <location>
        <begin position="41"/>
        <end position="63"/>
    </location>
</feature>
<keyword evidence="1" id="KW-0472">Membrane</keyword>
<gene>
    <name evidence="3" type="ORF">AO501_29580</name>
</gene>
<evidence type="ECO:0000313" key="4">
    <source>
        <dbReference type="Proteomes" id="UP000051677"/>
    </source>
</evidence>
<proteinExistence type="predicted"/>
<feature type="domain" description="DUF4190" evidence="2">
    <location>
        <begin position="32"/>
        <end position="92"/>
    </location>
</feature>
<dbReference type="AlphaFoldDB" id="A0A0Q2UJN9"/>
<feature type="transmembrane region" description="Helical" evidence="1">
    <location>
        <begin position="75"/>
        <end position="99"/>
    </location>
</feature>
<evidence type="ECO:0000259" key="2">
    <source>
        <dbReference type="Pfam" id="PF13828"/>
    </source>
</evidence>
<comment type="caution">
    <text evidence="3">The sequence shown here is derived from an EMBL/GenBank/DDBJ whole genome shotgun (WGS) entry which is preliminary data.</text>
</comment>
<dbReference type="Proteomes" id="UP000051677">
    <property type="component" value="Unassembled WGS sequence"/>
</dbReference>
<keyword evidence="1" id="KW-1133">Transmembrane helix</keyword>
<organism evidence="3 4">
    <name type="scientific">Mycobacterium gordonae</name>
    <dbReference type="NCBI Taxonomy" id="1778"/>
    <lineage>
        <taxon>Bacteria</taxon>
        <taxon>Bacillati</taxon>
        <taxon>Actinomycetota</taxon>
        <taxon>Actinomycetes</taxon>
        <taxon>Mycobacteriales</taxon>
        <taxon>Mycobacteriaceae</taxon>
        <taxon>Mycobacterium</taxon>
    </lineage>
</organism>
<sequence>MPDAVHMTTIAPQLAAPTLAVKRATGPKISGLAVMSAVLGVLQYVVVFIPCWLVTIPFGIHALHQTDKANVPGRVTAIAGLALSVIHFAIYTFVFIWLLTTS</sequence>
<dbReference type="InterPro" id="IPR025241">
    <property type="entry name" value="DUF4190"/>
</dbReference>
<dbReference type="EMBL" id="LKTM01000002">
    <property type="protein sequence ID" value="KQH80960.1"/>
    <property type="molecule type" value="Genomic_DNA"/>
</dbReference>
<protein>
    <recommendedName>
        <fullName evidence="2">DUF4190 domain-containing protein</fullName>
    </recommendedName>
</protein>
<evidence type="ECO:0000313" key="3">
    <source>
        <dbReference type="EMBL" id="KQH80960.1"/>
    </source>
</evidence>
<dbReference type="OrthoDB" id="4735998at2"/>
<name>A0A0Q2UJN9_MYCGO</name>
<dbReference type="Pfam" id="PF13828">
    <property type="entry name" value="DUF4190"/>
    <property type="match status" value="1"/>
</dbReference>